<name>E9AFZ5_LEIMA</name>
<feature type="region of interest" description="Disordered" evidence="2">
    <location>
        <begin position="202"/>
        <end position="221"/>
    </location>
</feature>
<dbReference type="Proteomes" id="UP000000542">
    <property type="component" value="Chromosome 35"/>
</dbReference>
<dbReference type="VEuPathDB" id="TriTrypDB:LMJSD75_350059700"/>
<reference evidence="3 4" key="2">
    <citation type="journal article" date="2011" name="Genome Res.">
        <title>Chromosome and gene copy number variation allow major structural change between species and strains of Leishmania.</title>
        <authorList>
            <person name="Rogers M.B."/>
            <person name="Hilley J.D."/>
            <person name="Dickens N.J."/>
            <person name="Wilkes J."/>
            <person name="Bates P.A."/>
            <person name="Depledge D.P."/>
            <person name="Harris D."/>
            <person name="Her Y."/>
            <person name="Herzyk P."/>
            <person name="Imamura H."/>
            <person name="Otto T.D."/>
            <person name="Sanders M."/>
            <person name="Seeger K."/>
            <person name="Dujardin J.C."/>
            <person name="Berriman M."/>
            <person name="Smith D.F."/>
            <person name="Hertz-Fowler C."/>
            <person name="Mottram J.C."/>
        </authorList>
    </citation>
    <scope>NUCLEOTIDE SEQUENCE [LARGE SCALE GENOMIC DNA]</scope>
    <source>
        <strain evidence="4">MHOM/IL/81/Friedlin</strain>
    </source>
</reference>
<evidence type="ECO:0000256" key="1">
    <source>
        <dbReference type="SAM" id="Coils"/>
    </source>
</evidence>
<dbReference type="GeneID" id="12980669"/>
<feature type="coiled-coil region" evidence="1">
    <location>
        <begin position="226"/>
        <end position="260"/>
    </location>
</feature>
<dbReference type="RefSeq" id="XP_003722915.1">
    <property type="nucleotide sequence ID" value="XM_003722867.1"/>
</dbReference>
<dbReference type="KEGG" id="lma:LMJF_35_5220"/>
<proteinExistence type="predicted"/>
<gene>
    <name evidence="3" type="ORF">LMJF_35_5220</name>
</gene>
<dbReference type="VEuPathDB" id="TriTrypDB:LMJLV39_350060400"/>
<dbReference type="EMBL" id="FR796431">
    <property type="protein sequence ID" value="CBZ13150.1"/>
    <property type="molecule type" value="Genomic_DNA"/>
</dbReference>
<dbReference type="OMA" id="CVFVERQ"/>
<keyword evidence="1" id="KW-0175">Coiled coil</keyword>
<dbReference type="InParanoid" id="E9AFZ5"/>
<reference evidence="3 4" key="1">
    <citation type="journal article" date="2005" name="Science">
        <title>The genome of the kinetoplastid parasite, Leishmania major.</title>
        <authorList>
            <person name="Ivens A.C."/>
            <person name="Peacock C.S."/>
            <person name="Worthey E.A."/>
            <person name="Murphy L."/>
            <person name="Aggarwal G."/>
            <person name="Berriman M."/>
            <person name="Sisk E."/>
            <person name="Rajandream M.A."/>
            <person name="Adlem E."/>
            <person name="Aert R."/>
            <person name="Anupama A."/>
            <person name="Apostolou Z."/>
            <person name="Attipoe P."/>
            <person name="Bason N."/>
            <person name="Bauser C."/>
            <person name="Beck A."/>
            <person name="Beverley S.M."/>
            <person name="Bianchettin G."/>
            <person name="Borzym K."/>
            <person name="Bothe G."/>
            <person name="Bruschi C.V."/>
            <person name="Collins M."/>
            <person name="Cadag E."/>
            <person name="Ciarloni L."/>
            <person name="Clayton C."/>
            <person name="Coulson R.M."/>
            <person name="Cronin A."/>
            <person name="Cruz A.K."/>
            <person name="Davies R.M."/>
            <person name="De Gaudenzi J."/>
            <person name="Dobson D.E."/>
            <person name="Duesterhoeft A."/>
            <person name="Fazelina G."/>
            <person name="Fosker N."/>
            <person name="Frasch A.C."/>
            <person name="Fraser A."/>
            <person name="Fuchs M."/>
            <person name="Gabel C."/>
            <person name="Goble A."/>
            <person name="Goffeau A."/>
            <person name="Harris D."/>
            <person name="Hertz-Fowler C."/>
            <person name="Hilbert H."/>
            <person name="Horn D."/>
            <person name="Huang Y."/>
            <person name="Klages S."/>
            <person name="Knights A."/>
            <person name="Kube M."/>
            <person name="Larke N."/>
            <person name="Litvin L."/>
            <person name="Lord A."/>
            <person name="Louie T."/>
            <person name="Marra M."/>
            <person name="Masuy D."/>
            <person name="Matthews K."/>
            <person name="Michaeli S."/>
            <person name="Mottram J.C."/>
            <person name="Muller-Auer S."/>
            <person name="Munden H."/>
            <person name="Nelson S."/>
            <person name="Norbertczak H."/>
            <person name="Oliver K."/>
            <person name="O'neil S."/>
            <person name="Pentony M."/>
            <person name="Pohl T.M."/>
            <person name="Price C."/>
            <person name="Purnelle B."/>
            <person name="Quail M.A."/>
            <person name="Rabbinowitsch E."/>
            <person name="Reinhardt R."/>
            <person name="Rieger M."/>
            <person name="Rinta J."/>
            <person name="Robben J."/>
            <person name="Robertson L."/>
            <person name="Ruiz J.C."/>
            <person name="Rutter S."/>
            <person name="Saunders D."/>
            <person name="Schafer M."/>
            <person name="Schein J."/>
            <person name="Schwartz D.C."/>
            <person name="Seeger K."/>
            <person name="Seyler A."/>
            <person name="Sharp S."/>
            <person name="Shin H."/>
            <person name="Sivam D."/>
            <person name="Squares R."/>
            <person name="Squares S."/>
            <person name="Tosato V."/>
            <person name="Vogt C."/>
            <person name="Volckaert G."/>
            <person name="Wambutt R."/>
            <person name="Warren T."/>
            <person name="Wedler H."/>
            <person name="Woodward J."/>
            <person name="Zhou S."/>
            <person name="Zimmermann W."/>
            <person name="Smith D.F."/>
            <person name="Blackwell J.M."/>
            <person name="Stuart K.D."/>
            <person name="Barrell B."/>
            <person name="Myler P.J."/>
        </authorList>
    </citation>
    <scope>NUCLEOTIDE SEQUENCE [LARGE SCALE GENOMIC DNA]</scope>
    <source>
        <strain evidence="4">MHOM/IL/81/Friedlin</strain>
    </source>
</reference>
<dbReference type="eggNOG" id="ENOG502S7FE">
    <property type="taxonomic scope" value="Eukaryota"/>
</dbReference>
<evidence type="ECO:0000256" key="2">
    <source>
        <dbReference type="SAM" id="MobiDB-lite"/>
    </source>
</evidence>
<organism evidence="3 4">
    <name type="scientific">Leishmania major</name>
    <dbReference type="NCBI Taxonomy" id="5664"/>
    <lineage>
        <taxon>Eukaryota</taxon>
        <taxon>Discoba</taxon>
        <taxon>Euglenozoa</taxon>
        <taxon>Kinetoplastea</taxon>
        <taxon>Metakinetoplastina</taxon>
        <taxon>Trypanosomatida</taxon>
        <taxon>Trypanosomatidae</taxon>
        <taxon>Leishmaniinae</taxon>
        <taxon>Leishmania</taxon>
    </lineage>
</organism>
<dbReference type="AlphaFoldDB" id="E9AFZ5"/>
<protein>
    <submittedName>
        <fullName evidence="3">Uncharacterized protein</fullName>
    </submittedName>
</protein>
<keyword evidence="4" id="KW-1185">Reference proteome</keyword>
<accession>E9AFZ5</accession>
<evidence type="ECO:0000313" key="4">
    <source>
        <dbReference type="Proteomes" id="UP000000542"/>
    </source>
</evidence>
<dbReference type="HOGENOM" id="CLU_875661_0_0_1"/>
<dbReference type="VEuPathDB" id="TriTrypDB:LMJFC_350066400"/>
<feature type="coiled-coil region" evidence="1">
    <location>
        <begin position="290"/>
        <end position="317"/>
    </location>
</feature>
<evidence type="ECO:0000313" key="3">
    <source>
        <dbReference type="EMBL" id="CBZ13150.1"/>
    </source>
</evidence>
<dbReference type="VEuPathDB" id="TriTrypDB:LmjF.35.5220"/>
<feature type="compositionally biased region" description="Low complexity" evidence="2">
    <location>
        <begin position="212"/>
        <end position="221"/>
    </location>
</feature>
<sequence>MANASAAASDELRRTQQYLVEVIDECVFVERQRELAERRLSSQLETQKTLVNDLFVVLHDVCRYTSTIEDAILPALLRTLPASSPARQQLLQSRNMVRDALTRLCRGRGGDREDSVPLLATPRAFSGSRAADVPLISHDSAAEAGAHVMQRLLEHEARLLDALARATARIEATHVAATAENGELEALRARMNELTRVVTSGSSMWLKPPPEASAAQPPEDVSSATARFAEARALAYEKTVQALNNELALLHENNAALSRARTREVDMLKRHMAEDQRKHEDQIAECDAVLGRMSVELEQLIQENAQLKHKLRMTAELD</sequence>